<evidence type="ECO:0000256" key="6">
    <source>
        <dbReference type="ARBA" id="ARBA00022723"/>
    </source>
</evidence>
<comment type="similarity">
    <text evidence="4 10">Belongs to the PP2C family.</text>
</comment>
<dbReference type="PANTHER" id="PTHR13832:SF565">
    <property type="entry name" value="AT28366P-RELATED"/>
    <property type="match status" value="1"/>
</dbReference>
<keyword evidence="14" id="KW-1185">Reference proteome</keyword>
<dbReference type="GO" id="GO:0004722">
    <property type="term" value="F:protein serine/threonine phosphatase activity"/>
    <property type="evidence" value="ECO:0007669"/>
    <property type="project" value="UniProtKB-EC"/>
</dbReference>
<dbReference type="InterPro" id="IPR036457">
    <property type="entry name" value="PPM-type-like_dom_sf"/>
</dbReference>
<evidence type="ECO:0000256" key="7">
    <source>
        <dbReference type="ARBA" id="ARBA00022801"/>
    </source>
</evidence>
<name>A0ABD3QV31_9STRA</name>
<gene>
    <name evidence="13" type="ORF">ACHAW5_003783</name>
</gene>
<accession>A0ABD3QV31</accession>
<keyword evidence="8 10" id="KW-0904">Protein phosphatase</keyword>
<keyword evidence="6" id="KW-0479">Metal-binding</keyword>
<dbReference type="InterPro" id="IPR015655">
    <property type="entry name" value="PP2C"/>
</dbReference>
<dbReference type="PROSITE" id="PS51746">
    <property type="entry name" value="PPM_2"/>
    <property type="match status" value="1"/>
</dbReference>
<dbReference type="SUPFAM" id="SSF81606">
    <property type="entry name" value="PP2C-like"/>
    <property type="match status" value="1"/>
</dbReference>
<comment type="subcellular location">
    <subcellularLocation>
        <location evidence="3">Membrane</location>
        <topology evidence="3">Peripheral membrane protein</topology>
    </subcellularLocation>
</comment>
<comment type="cofactor">
    <cofactor evidence="2">
        <name>Mg(2+)</name>
        <dbReference type="ChEBI" id="CHEBI:18420"/>
    </cofactor>
</comment>
<evidence type="ECO:0000256" key="4">
    <source>
        <dbReference type="ARBA" id="ARBA00006702"/>
    </source>
</evidence>
<keyword evidence="9" id="KW-0464">Manganese</keyword>
<dbReference type="Pfam" id="PF00481">
    <property type="entry name" value="PP2C"/>
    <property type="match status" value="2"/>
</dbReference>
<feature type="compositionally biased region" description="Basic and acidic residues" evidence="11">
    <location>
        <begin position="193"/>
        <end position="210"/>
    </location>
</feature>
<evidence type="ECO:0000256" key="9">
    <source>
        <dbReference type="ARBA" id="ARBA00023211"/>
    </source>
</evidence>
<evidence type="ECO:0000259" key="12">
    <source>
        <dbReference type="PROSITE" id="PS51746"/>
    </source>
</evidence>
<feature type="domain" description="PPM-type phosphatase" evidence="12">
    <location>
        <begin position="25"/>
        <end position="374"/>
    </location>
</feature>
<dbReference type="GO" id="GO:0046872">
    <property type="term" value="F:metal ion binding"/>
    <property type="evidence" value="ECO:0007669"/>
    <property type="project" value="UniProtKB-KW"/>
</dbReference>
<evidence type="ECO:0000313" key="13">
    <source>
        <dbReference type="EMBL" id="KAL3801870.1"/>
    </source>
</evidence>
<organism evidence="13 14">
    <name type="scientific">Stephanodiscus triporus</name>
    <dbReference type="NCBI Taxonomy" id="2934178"/>
    <lineage>
        <taxon>Eukaryota</taxon>
        <taxon>Sar</taxon>
        <taxon>Stramenopiles</taxon>
        <taxon>Ochrophyta</taxon>
        <taxon>Bacillariophyta</taxon>
        <taxon>Coscinodiscophyceae</taxon>
        <taxon>Thalassiosirophycidae</taxon>
        <taxon>Stephanodiscales</taxon>
        <taxon>Stephanodiscaceae</taxon>
        <taxon>Stephanodiscus</taxon>
    </lineage>
</organism>
<evidence type="ECO:0000256" key="2">
    <source>
        <dbReference type="ARBA" id="ARBA00001946"/>
    </source>
</evidence>
<comment type="caution">
    <text evidence="13">The sequence shown here is derived from an EMBL/GenBank/DDBJ whole genome shotgun (WGS) entry which is preliminary data.</text>
</comment>
<evidence type="ECO:0000313" key="14">
    <source>
        <dbReference type="Proteomes" id="UP001530315"/>
    </source>
</evidence>
<dbReference type="InterPro" id="IPR000222">
    <property type="entry name" value="PP2C_BS"/>
</dbReference>
<dbReference type="EC" id="3.1.3.16" evidence="5"/>
<comment type="cofactor">
    <cofactor evidence="1">
        <name>Mn(2+)</name>
        <dbReference type="ChEBI" id="CHEBI:29035"/>
    </cofactor>
</comment>
<dbReference type="PANTHER" id="PTHR13832">
    <property type="entry name" value="PROTEIN PHOSPHATASE 2C"/>
    <property type="match status" value="1"/>
</dbReference>
<keyword evidence="7 10" id="KW-0378">Hydrolase</keyword>
<dbReference type="InterPro" id="IPR001932">
    <property type="entry name" value="PPM-type_phosphatase-like_dom"/>
</dbReference>
<proteinExistence type="inferred from homology"/>
<evidence type="ECO:0000256" key="11">
    <source>
        <dbReference type="SAM" id="MobiDB-lite"/>
    </source>
</evidence>
<dbReference type="AlphaFoldDB" id="A0ABD3QV31"/>
<evidence type="ECO:0000256" key="1">
    <source>
        <dbReference type="ARBA" id="ARBA00001936"/>
    </source>
</evidence>
<protein>
    <recommendedName>
        <fullName evidence="5">protein-serine/threonine phosphatase</fullName>
        <ecNumber evidence="5">3.1.3.16</ecNumber>
    </recommendedName>
</protein>
<dbReference type="CDD" id="cd00143">
    <property type="entry name" value="PP2Cc"/>
    <property type="match status" value="1"/>
</dbReference>
<sequence length="378" mass="42583">MITHEGNRPKSMPMNQDRAVLIPAYVYSMEVRPKNRLLIDAINDPEDDFFVGVFDGHGKRGHDVAKYASEEIPARIASKMVRNNYNEDKESSITRDLIVEAFVEVDNDVVTDGGCTAAIMLRIGNQLHIANTGDVTSFVVIYEPPDEYDERLSNINRDYISKPRGSTTDDGNTGEELLQLHLQGKVTIHHQNARHEPHSPRERSRIESRGGRVRISPTNPNDSRVLMIAREVSGLRRGDDVGPKTSRSIGDREWTAVGVIPDPDVVMIDLKEFWSYHDVDANGDVKEVFIVLGSDGLFNNRKVEYVARHLAYGLFEYNKDKDNVSPKEGGADDQEQQQVFSSNLLEVGEKLATMASPLMEEWYRDDITFIAKIIKLQG</sequence>
<dbReference type="PROSITE" id="PS01032">
    <property type="entry name" value="PPM_1"/>
    <property type="match status" value="1"/>
</dbReference>
<dbReference type="EMBL" id="JALLAZ020000172">
    <property type="protein sequence ID" value="KAL3801870.1"/>
    <property type="molecule type" value="Genomic_DNA"/>
</dbReference>
<evidence type="ECO:0000256" key="5">
    <source>
        <dbReference type="ARBA" id="ARBA00013081"/>
    </source>
</evidence>
<reference evidence="13 14" key="1">
    <citation type="submission" date="2024-10" db="EMBL/GenBank/DDBJ databases">
        <title>Updated reference genomes for cyclostephanoid diatoms.</title>
        <authorList>
            <person name="Roberts W.R."/>
            <person name="Alverson A.J."/>
        </authorList>
    </citation>
    <scope>NUCLEOTIDE SEQUENCE [LARGE SCALE GENOMIC DNA]</scope>
    <source>
        <strain evidence="13 14">AJA276-08</strain>
    </source>
</reference>
<dbReference type="SMART" id="SM00332">
    <property type="entry name" value="PP2Cc"/>
    <property type="match status" value="1"/>
</dbReference>
<dbReference type="Gene3D" id="3.60.40.10">
    <property type="entry name" value="PPM-type phosphatase domain"/>
    <property type="match status" value="1"/>
</dbReference>
<evidence type="ECO:0000256" key="3">
    <source>
        <dbReference type="ARBA" id="ARBA00004170"/>
    </source>
</evidence>
<feature type="region of interest" description="Disordered" evidence="11">
    <location>
        <begin position="190"/>
        <end position="220"/>
    </location>
</feature>
<evidence type="ECO:0000256" key="10">
    <source>
        <dbReference type="RuleBase" id="RU003465"/>
    </source>
</evidence>
<evidence type="ECO:0000256" key="8">
    <source>
        <dbReference type="ARBA" id="ARBA00022912"/>
    </source>
</evidence>
<dbReference type="Proteomes" id="UP001530315">
    <property type="component" value="Unassembled WGS sequence"/>
</dbReference>
<dbReference type="GO" id="GO:0016020">
    <property type="term" value="C:membrane"/>
    <property type="evidence" value="ECO:0007669"/>
    <property type="project" value="UniProtKB-SubCell"/>
</dbReference>